<dbReference type="AlphaFoldDB" id="A0AAP0HD28"/>
<dbReference type="GO" id="GO:0044550">
    <property type="term" value="P:secondary metabolite biosynthetic process"/>
    <property type="evidence" value="ECO:0007669"/>
    <property type="project" value="UniProtKB-ARBA"/>
</dbReference>
<gene>
    <name evidence="1" type="ORF">Scep_030349</name>
</gene>
<dbReference type="GO" id="GO:0004497">
    <property type="term" value="F:monooxygenase activity"/>
    <property type="evidence" value="ECO:0007669"/>
    <property type="project" value="InterPro"/>
</dbReference>
<protein>
    <submittedName>
        <fullName evidence="1">Uncharacterized protein</fullName>
    </submittedName>
</protein>
<dbReference type="Pfam" id="PF00067">
    <property type="entry name" value="p450"/>
    <property type="match status" value="1"/>
</dbReference>
<evidence type="ECO:0000313" key="1">
    <source>
        <dbReference type="EMBL" id="KAK9083878.1"/>
    </source>
</evidence>
<dbReference type="Proteomes" id="UP001419268">
    <property type="component" value="Unassembled WGS sequence"/>
</dbReference>
<sequence length="74" mass="8471">MWKKRVDEFHKIIEEHRKVMNDQNGDEKGEMSFVDILLSLPGEDGKEHMDDVEIKALIQDMIAAATDTLAVTNE</sequence>
<comment type="caution">
    <text evidence="1">The sequence shown here is derived from an EMBL/GenBank/DDBJ whole genome shotgun (WGS) entry which is preliminary data.</text>
</comment>
<dbReference type="GO" id="GO:0016705">
    <property type="term" value="F:oxidoreductase activity, acting on paired donors, with incorporation or reduction of molecular oxygen"/>
    <property type="evidence" value="ECO:0007669"/>
    <property type="project" value="InterPro"/>
</dbReference>
<dbReference type="GO" id="GO:0005506">
    <property type="term" value="F:iron ion binding"/>
    <property type="evidence" value="ECO:0007669"/>
    <property type="project" value="InterPro"/>
</dbReference>
<dbReference type="GO" id="GO:0020037">
    <property type="term" value="F:heme binding"/>
    <property type="evidence" value="ECO:0007669"/>
    <property type="project" value="InterPro"/>
</dbReference>
<evidence type="ECO:0000313" key="2">
    <source>
        <dbReference type="Proteomes" id="UP001419268"/>
    </source>
</evidence>
<dbReference type="EMBL" id="JBBNAG010000013">
    <property type="protein sequence ID" value="KAK9083878.1"/>
    <property type="molecule type" value="Genomic_DNA"/>
</dbReference>
<accession>A0AAP0HD28</accession>
<organism evidence="1 2">
    <name type="scientific">Stephania cephalantha</name>
    <dbReference type="NCBI Taxonomy" id="152367"/>
    <lineage>
        <taxon>Eukaryota</taxon>
        <taxon>Viridiplantae</taxon>
        <taxon>Streptophyta</taxon>
        <taxon>Embryophyta</taxon>
        <taxon>Tracheophyta</taxon>
        <taxon>Spermatophyta</taxon>
        <taxon>Magnoliopsida</taxon>
        <taxon>Ranunculales</taxon>
        <taxon>Menispermaceae</taxon>
        <taxon>Menispermoideae</taxon>
        <taxon>Cissampelideae</taxon>
        <taxon>Stephania</taxon>
    </lineage>
</organism>
<name>A0AAP0HD28_9MAGN</name>
<reference evidence="1 2" key="1">
    <citation type="submission" date="2024-01" db="EMBL/GenBank/DDBJ databases">
        <title>Genome assemblies of Stephania.</title>
        <authorList>
            <person name="Yang L."/>
        </authorList>
    </citation>
    <scope>NUCLEOTIDE SEQUENCE [LARGE SCALE GENOMIC DNA]</scope>
    <source>
        <strain evidence="1">JXDWG</strain>
        <tissue evidence="1">Leaf</tissue>
    </source>
</reference>
<dbReference type="InterPro" id="IPR036396">
    <property type="entry name" value="Cyt_P450_sf"/>
</dbReference>
<proteinExistence type="predicted"/>
<dbReference type="SUPFAM" id="SSF48264">
    <property type="entry name" value="Cytochrome P450"/>
    <property type="match status" value="1"/>
</dbReference>
<dbReference type="InterPro" id="IPR001128">
    <property type="entry name" value="Cyt_P450"/>
</dbReference>
<keyword evidence="2" id="KW-1185">Reference proteome</keyword>
<dbReference type="Gene3D" id="1.10.630.10">
    <property type="entry name" value="Cytochrome P450"/>
    <property type="match status" value="1"/>
</dbReference>